<dbReference type="InterPro" id="IPR000835">
    <property type="entry name" value="HTH_MarR-typ"/>
</dbReference>
<proteinExistence type="predicted"/>
<evidence type="ECO:0000256" key="2">
    <source>
        <dbReference type="ARBA" id="ARBA00022490"/>
    </source>
</evidence>
<evidence type="ECO:0000256" key="3">
    <source>
        <dbReference type="ARBA" id="ARBA00023015"/>
    </source>
</evidence>
<dbReference type="InterPro" id="IPR055166">
    <property type="entry name" value="Transc_reg_Sar_Rot_HTH"/>
</dbReference>
<dbReference type="PANTHER" id="PTHR33164:SF5">
    <property type="entry name" value="ORGANIC HYDROPEROXIDE RESISTANCE TRANSCRIPTIONAL REGULATOR"/>
    <property type="match status" value="1"/>
</dbReference>
<dbReference type="GO" id="GO:0006950">
    <property type="term" value="P:response to stress"/>
    <property type="evidence" value="ECO:0007669"/>
    <property type="project" value="TreeGrafter"/>
</dbReference>
<sequence>MDNGTLTPLLKKMEDAGFLTRARSREDERVVTVSLTPQGRELRAAAEDIPRKMGECISLSPEEARSLYALLYQVLGSL</sequence>
<dbReference type="SUPFAM" id="SSF46785">
    <property type="entry name" value="Winged helix' DNA-binding domain"/>
    <property type="match status" value="1"/>
</dbReference>
<keyword evidence="5" id="KW-0804">Transcription</keyword>
<evidence type="ECO:0000256" key="5">
    <source>
        <dbReference type="ARBA" id="ARBA00023163"/>
    </source>
</evidence>
<keyword evidence="2" id="KW-0963">Cytoplasm</keyword>
<name>A0A645FV98_9ZZZZ</name>
<comment type="subcellular location">
    <subcellularLocation>
        <location evidence="1">Cytoplasm</location>
    </subcellularLocation>
</comment>
<dbReference type="InterPro" id="IPR036388">
    <property type="entry name" value="WH-like_DNA-bd_sf"/>
</dbReference>
<evidence type="ECO:0000313" key="7">
    <source>
        <dbReference type="EMBL" id="MPN18395.1"/>
    </source>
</evidence>
<dbReference type="EMBL" id="VSSQ01065711">
    <property type="protein sequence ID" value="MPN18395.1"/>
    <property type="molecule type" value="Genomic_DNA"/>
</dbReference>
<dbReference type="AlphaFoldDB" id="A0A645FV98"/>
<evidence type="ECO:0000256" key="4">
    <source>
        <dbReference type="ARBA" id="ARBA00023125"/>
    </source>
</evidence>
<dbReference type="GO" id="GO:0003700">
    <property type="term" value="F:DNA-binding transcription factor activity"/>
    <property type="evidence" value="ECO:0007669"/>
    <property type="project" value="InterPro"/>
</dbReference>
<dbReference type="Pfam" id="PF22381">
    <property type="entry name" value="Staph_reg_Sar_Rot"/>
    <property type="match status" value="1"/>
</dbReference>
<keyword evidence="3" id="KW-0805">Transcription regulation</keyword>
<dbReference type="PROSITE" id="PS50995">
    <property type="entry name" value="HTH_MARR_2"/>
    <property type="match status" value="1"/>
</dbReference>
<comment type="caution">
    <text evidence="7">The sequence shown here is derived from an EMBL/GenBank/DDBJ whole genome shotgun (WGS) entry which is preliminary data.</text>
</comment>
<keyword evidence="4" id="KW-0238">DNA-binding</keyword>
<dbReference type="PANTHER" id="PTHR33164">
    <property type="entry name" value="TRANSCRIPTIONAL REGULATOR, MARR FAMILY"/>
    <property type="match status" value="1"/>
</dbReference>
<gene>
    <name evidence="7" type="primary">ohrR_15</name>
    <name evidence="7" type="ORF">SDC9_165755</name>
</gene>
<dbReference type="GO" id="GO:0005737">
    <property type="term" value="C:cytoplasm"/>
    <property type="evidence" value="ECO:0007669"/>
    <property type="project" value="UniProtKB-SubCell"/>
</dbReference>
<dbReference type="GO" id="GO:0003677">
    <property type="term" value="F:DNA binding"/>
    <property type="evidence" value="ECO:0007669"/>
    <property type="project" value="UniProtKB-KW"/>
</dbReference>
<feature type="domain" description="HTH marR-type" evidence="6">
    <location>
        <begin position="1"/>
        <end position="76"/>
    </location>
</feature>
<dbReference type="InterPro" id="IPR036390">
    <property type="entry name" value="WH_DNA-bd_sf"/>
</dbReference>
<reference evidence="7" key="1">
    <citation type="submission" date="2019-08" db="EMBL/GenBank/DDBJ databases">
        <authorList>
            <person name="Kucharzyk K."/>
            <person name="Murdoch R.W."/>
            <person name="Higgins S."/>
            <person name="Loffler F."/>
        </authorList>
    </citation>
    <scope>NUCLEOTIDE SEQUENCE</scope>
</reference>
<evidence type="ECO:0000259" key="6">
    <source>
        <dbReference type="PROSITE" id="PS50995"/>
    </source>
</evidence>
<organism evidence="7">
    <name type="scientific">bioreactor metagenome</name>
    <dbReference type="NCBI Taxonomy" id="1076179"/>
    <lineage>
        <taxon>unclassified sequences</taxon>
        <taxon>metagenomes</taxon>
        <taxon>ecological metagenomes</taxon>
    </lineage>
</organism>
<accession>A0A645FV98</accession>
<evidence type="ECO:0000256" key="1">
    <source>
        <dbReference type="ARBA" id="ARBA00004496"/>
    </source>
</evidence>
<protein>
    <submittedName>
        <fullName evidence="7">Organic hydroperoxide resistance transcriptional regulator</fullName>
    </submittedName>
</protein>
<dbReference type="InterPro" id="IPR039422">
    <property type="entry name" value="MarR/SlyA-like"/>
</dbReference>
<dbReference type="Gene3D" id="1.10.10.10">
    <property type="entry name" value="Winged helix-like DNA-binding domain superfamily/Winged helix DNA-binding domain"/>
    <property type="match status" value="1"/>
</dbReference>